<organism evidence="1 2">
    <name type="scientific">Leifsonia xyli subsp. cynodontis DSM 46306</name>
    <dbReference type="NCBI Taxonomy" id="1389489"/>
    <lineage>
        <taxon>Bacteria</taxon>
        <taxon>Bacillati</taxon>
        <taxon>Actinomycetota</taxon>
        <taxon>Actinomycetes</taxon>
        <taxon>Micrococcales</taxon>
        <taxon>Microbacteriaceae</taxon>
        <taxon>Leifsonia</taxon>
    </lineage>
</organism>
<reference evidence="1 2" key="1">
    <citation type="journal article" date="2013" name="Genome Announc.">
        <title>Complete Genome Sequence of Leifsonia xyli subsp. cynodontis Strain DSM46306, a Gram-Positive Bacterial Pathogen of Grasses.</title>
        <authorList>
            <person name="Monteiro-Vitorello C.B."/>
            <person name="Zerillo M.M."/>
            <person name="Van Sluys M.A."/>
            <person name="Camargo L.E."/>
            <person name="Kitajima J.P."/>
        </authorList>
    </citation>
    <scope>NUCLEOTIDE SEQUENCE [LARGE SCALE GENOMIC DNA]</scope>
    <source>
        <strain evidence="1 2">DSM 46306</strain>
    </source>
</reference>
<evidence type="ECO:0000313" key="2">
    <source>
        <dbReference type="Proteomes" id="UP000016743"/>
    </source>
</evidence>
<dbReference type="RefSeq" id="WP_021754228.1">
    <property type="nucleotide sequence ID" value="NC_022438.1"/>
</dbReference>
<gene>
    <name evidence="1" type="ORF">O159_06020</name>
</gene>
<dbReference type="EMBL" id="CP006734">
    <property type="protein sequence ID" value="AGW40789.1"/>
    <property type="molecule type" value="Genomic_DNA"/>
</dbReference>
<dbReference type="HOGENOM" id="CLU_1394829_0_0_11"/>
<name>U3P5Q3_LEIXC</name>
<proteinExistence type="predicted"/>
<evidence type="ECO:0000313" key="1">
    <source>
        <dbReference type="EMBL" id="AGW40789.1"/>
    </source>
</evidence>
<dbReference type="Proteomes" id="UP000016743">
    <property type="component" value="Chromosome"/>
</dbReference>
<protein>
    <submittedName>
        <fullName evidence="1">Uncharacterized protein</fullName>
    </submittedName>
</protein>
<dbReference type="AlphaFoldDB" id="U3P5Q3"/>
<dbReference type="STRING" id="1389489.O159_06020"/>
<dbReference type="KEGG" id="lxy:O159_06020"/>
<accession>U3P5Q3</accession>
<sequence>MTAWSIPAFIASALISAESGDAAGASQALGRVRFDRLGPFWALFAAVSGRAALADDLPELTVDRLRVIEQFAGDTPASNHDRGLFAAALVLIQLAAGRPAAAIQTLTGFDDGRESTLLVCALAGHASGGADAVVQLIERVEARRVSAVTRVGAAAARIALVAPERRQDARARLDELSRNCGLENYAALIAEVASR</sequence>
<dbReference type="PATRIC" id="fig|1389489.3.peg.583"/>
<keyword evidence="2" id="KW-1185">Reference proteome</keyword>